<organism evidence="3 4">
    <name type="scientific">Marasmiellus scandens</name>
    <dbReference type="NCBI Taxonomy" id="2682957"/>
    <lineage>
        <taxon>Eukaryota</taxon>
        <taxon>Fungi</taxon>
        <taxon>Dikarya</taxon>
        <taxon>Basidiomycota</taxon>
        <taxon>Agaricomycotina</taxon>
        <taxon>Agaricomycetes</taxon>
        <taxon>Agaricomycetidae</taxon>
        <taxon>Agaricales</taxon>
        <taxon>Marasmiineae</taxon>
        <taxon>Omphalotaceae</taxon>
        <taxon>Marasmiellus</taxon>
    </lineage>
</organism>
<name>A0ABR1K4J4_9AGAR</name>
<evidence type="ECO:0000313" key="3">
    <source>
        <dbReference type="EMBL" id="KAK7472042.1"/>
    </source>
</evidence>
<dbReference type="InterPro" id="IPR046624">
    <property type="entry name" value="CSS2_C"/>
</dbReference>
<feature type="domain" description="Secreted protein CSS2 C-terminal" evidence="2">
    <location>
        <begin position="49"/>
        <end position="168"/>
    </location>
</feature>
<gene>
    <name evidence="3" type="ORF">VKT23_000153</name>
</gene>
<keyword evidence="4" id="KW-1185">Reference proteome</keyword>
<feature type="chain" id="PRO_5046149685" description="Secreted protein CSS2 C-terminal domain-containing protein" evidence="1">
    <location>
        <begin position="23"/>
        <end position="196"/>
    </location>
</feature>
<feature type="signal peptide" evidence="1">
    <location>
        <begin position="1"/>
        <end position="22"/>
    </location>
</feature>
<protein>
    <recommendedName>
        <fullName evidence="2">Secreted protein CSS2 C-terminal domain-containing protein</fullName>
    </recommendedName>
</protein>
<evidence type="ECO:0000256" key="1">
    <source>
        <dbReference type="SAM" id="SignalP"/>
    </source>
</evidence>
<proteinExistence type="predicted"/>
<dbReference type="Proteomes" id="UP001498398">
    <property type="component" value="Unassembled WGS sequence"/>
</dbReference>
<keyword evidence="1" id="KW-0732">Signal</keyword>
<sequence length="196" mass="20963">MFLGKNFAILLTCLAPFTGALTVRKDADDASIDTRAVRYSSINLARFNGLERRVDIHECATGVDHLDTPFKIGVSSIPTIGNHIAQAIKGDSDNRDCGEKHGQEDGGLTWSFLATGSECTTTAEIKTIRGAVDNYLKNKVDGSSTSWCIRMTHGDDKWDGFLALSSQPGADANRCTNLQYGACDNVGGSADQGEGN</sequence>
<reference evidence="3 4" key="1">
    <citation type="submission" date="2024-01" db="EMBL/GenBank/DDBJ databases">
        <title>A draft genome for the cacao thread blight pathogen Marasmiellus scandens.</title>
        <authorList>
            <person name="Baruah I.K."/>
            <person name="Leung J."/>
            <person name="Bukari Y."/>
            <person name="Amoako-Attah I."/>
            <person name="Meinhardt L.W."/>
            <person name="Bailey B.A."/>
            <person name="Cohen S.P."/>
        </authorList>
    </citation>
    <scope>NUCLEOTIDE SEQUENCE [LARGE SCALE GENOMIC DNA]</scope>
    <source>
        <strain evidence="3 4">GH-19</strain>
    </source>
</reference>
<dbReference type="EMBL" id="JBANRG010000001">
    <property type="protein sequence ID" value="KAK7472042.1"/>
    <property type="molecule type" value="Genomic_DNA"/>
</dbReference>
<evidence type="ECO:0000313" key="4">
    <source>
        <dbReference type="Proteomes" id="UP001498398"/>
    </source>
</evidence>
<comment type="caution">
    <text evidence="3">The sequence shown here is derived from an EMBL/GenBank/DDBJ whole genome shotgun (WGS) entry which is preliminary data.</text>
</comment>
<dbReference type="Pfam" id="PF20521">
    <property type="entry name" value="DUF6736"/>
    <property type="match status" value="1"/>
</dbReference>
<evidence type="ECO:0000259" key="2">
    <source>
        <dbReference type="Pfam" id="PF20521"/>
    </source>
</evidence>
<accession>A0ABR1K4J4</accession>